<keyword evidence="3" id="KW-0227">DNA damage</keyword>
<dbReference type="FunFam" id="2.40.50.140:FF:000184">
    <property type="entry name" value="replication protein A 32 kDa subunit A-like"/>
    <property type="match status" value="1"/>
</dbReference>
<keyword evidence="9" id="KW-1185">Reference proteome</keyword>
<evidence type="ECO:0008006" key="10">
    <source>
        <dbReference type="Google" id="ProtNLM"/>
    </source>
</evidence>
<dbReference type="SUPFAM" id="SSF50249">
    <property type="entry name" value="Nucleic acid-binding proteins"/>
    <property type="match status" value="1"/>
</dbReference>
<dbReference type="InterPro" id="IPR040260">
    <property type="entry name" value="RFA2-like"/>
</dbReference>
<dbReference type="GO" id="GO:0000781">
    <property type="term" value="C:chromosome, telomeric region"/>
    <property type="evidence" value="ECO:0007669"/>
    <property type="project" value="TreeGrafter"/>
</dbReference>
<reference evidence="8 9" key="1">
    <citation type="submission" date="2023-01" db="EMBL/GenBank/DDBJ databases">
        <authorList>
            <person name="Kreplak J."/>
        </authorList>
    </citation>
    <scope>NUCLEOTIDE SEQUENCE [LARGE SCALE GENOMIC DNA]</scope>
</reference>
<keyword evidence="4" id="KW-0238">DNA-binding</keyword>
<evidence type="ECO:0000256" key="7">
    <source>
        <dbReference type="ARBA" id="ARBA00023242"/>
    </source>
</evidence>
<keyword evidence="5" id="KW-0233">DNA recombination</keyword>
<evidence type="ECO:0000256" key="6">
    <source>
        <dbReference type="ARBA" id="ARBA00023204"/>
    </source>
</evidence>
<dbReference type="EMBL" id="OX451738">
    <property type="protein sequence ID" value="CAI8602919.1"/>
    <property type="molecule type" value="Genomic_DNA"/>
</dbReference>
<evidence type="ECO:0000256" key="4">
    <source>
        <dbReference type="ARBA" id="ARBA00023125"/>
    </source>
</evidence>
<dbReference type="InterPro" id="IPR012340">
    <property type="entry name" value="NA-bd_OB-fold"/>
</dbReference>
<dbReference type="GO" id="GO:0035861">
    <property type="term" value="C:site of double-strand break"/>
    <property type="evidence" value="ECO:0007669"/>
    <property type="project" value="TreeGrafter"/>
</dbReference>
<keyword evidence="2" id="KW-0235">DNA replication</keyword>
<keyword evidence="6" id="KW-0234">DNA repair</keyword>
<gene>
    <name evidence="8" type="ORF">VFH_III063000</name>
</gene>
<organism evidence="8 9">
    <name type="scientific">Vicia faba</name>
    <name type="common">Broad bean</name>
    <name type="synonym">Faba vulgaris</name>
    <dbReference type="NCBI Taxonomy" id="3906"/>
    <lineage>
        <taxon>Eukaryota</taxon>
        <taxon>Viridiplantae</taxon>
        <taxon>Streptophyta</taxon>
        <taxon>Embryophyta</taxon>
        <taxon>Tracheophyta</taxon>
        <taxon>Spermatophyta</taxon>
        <taxon>Magnoliopsida</taxon>
        <taxon>eudicotyledons</taxon>
        <taxon>Gunneridae</taxon>
        <taxon>Pentapetalae</taxon>
        <taxon>rosids</taxon>
        <taxon>fabids</taxon>
        <taxon>Fabales</taxon>
        <taxon>Fabaceae</taxon>
        <taxon>Papilionoideae</taxon>
        <taxon>50 kb inversion clade</taxon>
        <taxon>NPAAA clade</taxon>
        <taxon>Hologalegina</taxon>
        <taxon>IRL clade</taxon>
        <taxon>Fabeae</taxon>
        <taxon>Vicia</taxon>
    </lineage>
</organism>
<dbReference type="GO" id="GO:0006289">
    <property type="term" value="P:nucleotide-excision repair"/>
    <property type="evidence" value="ECO:0007669"/>
    <property type="project" value="TreeGrafter"/>
</dbReference>
<name>A0AAV1A0S2_VICFA</name>
<dbReference type="PANTHER" id="PTHR13989">
    <property type="entry name" value="REPLICATION PROTEIN A-RELATED"/>
    <property type="match status" value="1"/>
</dbReference>
<dbReference type="GO" id="GO:0000724">
    <property type="term" value="P:double-strand break repair via homologous recombination"/>
    <property type="evidence" value="ECO:0007669"/>
    <property type="project" value="TreeGrafter"/>
</dbReference>
<evidence type="ECO:0000313" key="9">
    <source>
        <dbReference type="Proteomes" id="UP001157006"/>
    </source>
</evidence>
<sequence>MNRDAQALLPLTIKQINDAYQASDDKANLTIDGVEIGKISLLGRVCSKAGQTTDVKFVLDDGTGMIECTKWLQEPANSIPVESILNGIYVRVYGHLKGFQGQNNNDQKSVEQLVSYFLLLPQNREMTEGTPHDVIREYLRITLDRLKLAIENLTYEGQIYEGVTDRYKSAIDG</sequence>
<comment type="subcellular location">
    <subcellularLocation>
        <location evidence="1">Nucleus</location>
    </subcellularLocation>
</comment>
<evidence type="ECO:0000256" key="5">
    <source>
        <dbReference type="ARBA" id="ARBA00023172"/>
    </source>
</evidence>
<dbReference type="AlphaFoldDB" id="A0AAV1A0S2"/>
<dbReference type="Gene3D" id="2.40.50.140">
    <property type="entry name" value="Nucleic acid-binding proteins"/>
    <property type="match status" value="1"/>
</dbReference>
<keyword evidence="7" id="KW-0539">Nucleus</keyword>
<protein>
    <recommendedName>
        <fullName evidence="10">OB domain-containing protein</fullName>
    </recommendedName>
</protein>
<dbReference type="Proteomes" id="UP001157006">
    <property type="component" value="Chromosome 3"/>
</dbReference>
<dbReference type="GO" id="GO:0003697">
    <property type="term" value="F:single-stranded DNA binding"/>
    <property type="evidence" value="ECO:0007669"/>
    <property type="project" value="TreeGrafter"/>
</dbReference>
<evidence type="ECO:0000256" key="2">
    <source>
        <dbReference type="ARBA" id="ARBA00022705"/>
    </source>
</evidence>
<evidence type="ECO:0000313" key="8">
    <source>
        <dbReference type="EMBL" id="CAI8602919.1"/>
    </source>
</evidence>
<evidence type="ECO:0000256" key="1">
    <source>
        <dbReference type="ARBA" id="ARBA00004123"/>
    </source>
</evidence>
<accession>A0AAV1A0S2</accession>
<dbReference type="PANTHER" id="PTHR13989:SF16">
    <property type="entry name" value="REPLICATION PROTEIN A2"/>
    <property type="match status" value="1"/>
</dbReference>
<dbReference type="GO" id="GO:0005662">
    <property type="term" value="C:DNA replication factor A complex"/>
    <property type="evidence" value="ECO:0007669"/>
    <property type="project" value="TreeGrafter"/>
</dbReference>
<dbReference type="GO" id="GO:0006260">
    <property type="term" value="P:DNA replication"/>
    <property type="evidence" value="ECO:0007669"/>
    <property type="project" value="UniProtKB-KW"/>
</dbReference>
<proteinExistence type="predicted"/>
<evidence type="ECO:0000256" key="3">
    <source>
        <dbReference type="ARBA" id="ARBA00022763"/>
    </source>
</evidence>